<dbReference type="EMBL" id="SODV01000001">
    <property type="protein sequence ID" value="TDX00544.1"/>
    <property type="molecule type" value="Genomic_DNA"/>
</dbReference>
<dbReference type="PROSITE" id="PS51257">
    <property type="entry name" value="PROKAR_LIPOPROTEIN"/>
    <property type="match status" value="1"/>
</dbReference>
<evidence type="ECO:0000313" key="3">
    <source>
        <dbReference type="Proteomes" id="UP000294498"/>
    </source>
</evidence>
<dbReference type="Proteomes" id="UP000294498">
    <property type="component" value="Unassembled WGS sequence"/>
</dbReference>
<organism evidence="2 3">
    <name type="scientific">Dinghuibacter silviterrae</name>
    <dbReference type="NCBI Taxonomy" id="1539049"/>
    <lineage>
        <taxon>Bacteria</taxon>
        <taxon>Pseudomonadati</taxon>
        <taxon>Bacteroidota</taxon>
        <taxon>Chitinophagia</taxon>
        <taxon>Chitinophagales</taxon>
        <taxon>Chitinophagaceae</taxon>
        <taxon>Dinghuibacter</taxon>
    </lineage>
</organism>
<accession>A0A4R8DQV7</accession>
<comment type="caution">
    <text evidence="2">The sequence shown here is derived from an EMBL/GenBank/DDBJ whole genome shotgun (WGS) entry which is preliminary data.</text>
</comment>
<protein>
    <recommendedName>
        <fullName evidence="4">Lipoprotein</fullName>
    </recommendedName>
</protein>
<dbReference type="AlphaFoldDB" id="A0A4R8DQV7"/>
<proteinExistence type="predicted"/>
<evidence type="ECO:0008006" key="4">
    <source>
        <dbReference type="Google" id="ProtNLM"/>
    </source>
</evidence>
<keyword evidence="1" id="KW-0732">Signal</keyword>
<reference evidence="2 3" key="1">
    <citation type="submission" date="2019-03" db="EMBL/GenBank/DDBJ databases">
        <title>Genomic Encyclopedia of Type Strains, Phase IV (KMG-IV): sequencing the most valuable type-strain genomes for metagenomic binning, comparative biology and taxonomic classification.</title>
        <authorList>
            <person name="Goeker M."/>
        </authorList>
    </citation>
    <scope>NUCLEOTIDE SEQUENCE [LARGE SCALE GENOMIC DNA]</scope>
    <source>
        <strain evidence="2 3">DSM 100059</strain>
    </source>
</reference>
<evidence type="ECO:0000256" key="1">
    <source>
        <dbReference type="SAM" id="SignalP"/>
    </source>
</evidence>
<gene>
    <name evidence="2" type="ORF">EDB95_1569</name>
</gene>
<feature type="signal peptide" evidence="1">
    <location>
        <begin position="1"/>
        <end position="24"/>
    </location>
</feature>
<name>A0A4R8DQV7_9BACT</name>
<sequence length="153" mass="17059">MRVYHQILLFLGCLLLACSCVSHRVRDVPQAMASLKDGQQVWIYYTEEGCFGSAKMKLTIKRQGDNFTARLFDLLKSPSHPLKTATLPLGATDAFQKFGREFGRKFPGYCTTYGTYKIEAPYLEVSKQDGSCGWNGFQQLCADFFGGSVDSGL</sequence>
<keyword evidence="3" id="KW-1185">Reference proteome</keyword>
<feature type="chain" id="PRO_5020650207" description="Lipoprotein" evidence="1">
    <location>
        <begin position="25"/>
        <end position="153"/>
    </location>
</feature>
<evidence type="ECO:0000313" key="2">
    <source>
        <dbReference type="EMBL" id="TDX00544.1"/>
    </source>
</evidence>